<dbReference type="KEGG" id="stir:DDW44_30405"/>
<organism evidence="1 2">
    <name type="scientific">Streptomyces tirandamycinicus</name>
    <dbReference type="NCBI Taxonomy" id="2174846"/>
    <lineage>
        <taxon>Bacteria</taxon>
        <taxon>Bacillati</taxon>
        <taxon>Actinomycetota</taxon>
        <taxon>Actinomycetes</taxon>
        <taxon>Kitasatosporales</taxon>
        <taxon>Streptomycetaceae</taxon>
        <taxon>Streptomyces</taxon>
    </lineage>
</organism>
<evidence type="ECO:0000313" key="1">
    <source>
        <dbReference type="EMBL" id="AWI32633.1"/>
    </source>
</evidence>
<name>A0A2S1T1T7_9ACTN</name>
<dbReference type="RefSeq" id="WP_108908501.1">
    <property type="nucleotide sequence ID" value="NZ_CP029188.1"/>
</dbReference>
<accession>A0A2S1T1T7</accession>
<dbReference type="Proteomes" id="UP000244900">
    <property type="component" value="Chromosome"/>
</dbReference>
<dbReference type="AlphaFoldDB" id="A0A2S1T1T7"/>
<proteinExistence type="predicted"/>
<dbReference type="OrthoDB" id="4320717at2"/>
<reference evidence="1 2" key="1">
    <citation type="submission" date="2018-05" db="EMBL/GenBank/DDBJ databases">
        <title>Complete genome sequence of sponge-derived Streptomyces sp. HNM0039.</title>
        <authorList>
            <person name="Huang X."/>
            <person name="Zhou S."/>
        </authorList>
    </citation>
    <scope>NUCLEOTIDE SEQUENCE [LARGE SCALE GENOMIC DNA]</scope>
    <source>
        <strain evidence="1 2">HNM0039</strain>
    </source>
</reference>
<evidence type="ECO:0000313" key="2">
    <source>
        <dbReference type="Proteomes" id="UP000244900"/>
    </source>
</evidence>
<keyword evidence="2" id="KW-1185">Reference proteome</keyword>
<gene>
    <name evidence="1" type="ORF">DDW44_30405</name>
</gene>
<dbReference type="EMBL" id="CP029188">
    <property type="protein sequence ID" value="AWI32633.1"/>
    <property type="molecule type" value="Genomic_DNA"/>
</dbReference>
<sequence length="107" mass="11636">MTATPALCGAPGRDEEEGIDVTCDLAPHGPDERHHAVLIGPYTREPIGEMWWPNPEPAPPHEVILRLIAEHVTESNNVGGLDVNDLVTDLERAGFTLPEIREDGEPA</sequence>
<protein>
    <submittedName>
        <fullName evidence="1">Uncharacterized protein</fullName>
    </submittedName>
</protein>